<dbReference type="AlphaFoldDB" id="A0A3G8ZIK4"/>
<gene>
    <name evidence="1" type="ORF">EH165_01315</name>
</gene>
<keyword evidence="2" id="KW-1185">Reference proteome</keyword>
<evidence type="ECO:0000313" key="2">
    <source>
        <dbReference type="Proteomes" id="UP000268084"/>
    </source>
</evidence>
<proteinExistence type="predicted"/>
<reference evidence="1 2" key="2">
    <citation type="submission" date="2018-12" db="EMBL/GenBank/DDBJ databases">
        <title>Nakamurella antarcticus sp. nov., isolated from Antarctica South Shetland Islands soil.</title>
        <authorList>
            <person name="Peng F."/>
        </authorList>
    </citation>
    <scope>NUCLEOTIDE SEQUENCE [LARGE SCALE GENOMIC DNA]</scope>
    <source>
        <strain evidence="1 2">S14-144</strain>
    </source>
</reference>
<sequence length="201" mass="21779">MKVDGKFNGAIAGIGTSSGVRLVIGMWPDSPLGSFADVMVQTADGTRILLAPNEEAAEFVSATYSFDHVRIQPVKLRRSGVRWGISTPDLTVDFATGRRHPLGWLLQLVPRWLSLNLLWTRAIDPIARVLVPGVRTVGTAGNGRGEWYSALDMHNIQGVTGTFDSVDLGDLRNVSPPVTFGFGSTPQVPSLVRLVTTVRTR</sequence>
<dbReference type="EMBL" id="CP034170">
    <property type="protein sequence ID" value="AZI57008.1"/>
    <property type="molecule type" value="Genomic_DNA"/>
</dbReference>
<reference evidence="1 2" key="1">
    <citation type="submission" date="2018-11" db="EMBL/GenBank/DDBJ databases">
        <authorList>
            <person name="Da X."/>
        </authorList>
    </citation>
    <scope>NUCLEOTIDE SEQUENCE [LARGE SCALE GENOMIC DNA]</scope>
    <source>
        <strain evidence="1 2">S14-144</strain>
    </source>
</reference>
<accession>A0A3G8ZIK4</accession>
<evidence type="ECO:0000313" key="1">
    <source>
        <dbReference type="EMBL" id="AZI57008.1"/>
    </source>
</evidence>
<dbReference type="KEGG" id="nak:EH165_01315"/>
<name>A0A3G8ZIK4_9ACTN</name>
<dbReference type="RefSeq" id="WP_124797693.1">
    <property type="nucleotide sequence ID" value="NZ_CP034170.1"/>
</dbReference>
<dbReference type="Proteomes" id="UP000268084">
    <property type="component" value="Chromosome"/>
</dbReference>
<protein>
    <submittedName>
        <fullName evidence="1">Uncharacterized protein</fullName>
    </submittedName>
</protein>
<dbReference type="OrthoDB" id="3571220at2"/>
<organism evidence="1 2">
    <name type="scientific">Nakamurella antarctica</name>
    <dbReference type="NCBI Taxonomy" id="1902245"/>
    <lineage>
        <taxon>Bacteria</taxon>
        <taxon>Bacillati</taxon>
        <taxon>Actinomycetota</taxon>
        <taxon>Actinomycetes</taxon>
        <taxon>Nakamurellales</taxon>
        <taxon>Nakamurellaceae</taxon>
        <taxon>Nakamurella</taxon>
    </lineage>
</organism>